<dbReference type="STRING" id="1114972.FD35_GL002680"/>
<evidence type="ECO:0000313" key="2">
    <source>
        <dbReference type="EMBL" id="KRL54340.1"/>
    </source>
</evidence>
<protein>
    <recommendedName>
        <fullName evidence="1">HTH cro/C1-type domain-containing protein</fullName>
    </recommendedName>
</protein>
<dbReference type="InterPro" id="IPR001387">
    <property type="entry name" value="Cro/C1-type_HTH"/>
</dbReference>
<evidence type="ECO:0000259" key="1">
    <source>
        <dbReference type="PROSITE" id="PS50943"/>
    </source>
</evidence>
<dbReference type="Proteomes" id="UP000051999">
    <property type="component" value="Unassembled WGS sequence"/>
</dbReference>
<dbReference type="EMBL" id="AZFF01000009">
    <property type="protein sequence ID" value="KRL54340.1"/>
    <property type="molecule type" value="Genomic_DNA"/>
</dbReference>
<gene>
    <name evidence="2" type="ORF">FD35_GL002680</name>
</gene>
<dbReference type="Gene3D" id="1.10.260.40">
    <property type="entry name" value="lambda repressor-like DNA-binding domains"/>
    <property type="match status" value="1"/>
</dbReference>
<name>A0A0R1RGJ8_9LACO</name>
<reference evidence="2 3" key="1">
    <citation type="journal article" date="2015" name="Genome Announc.">
        <title>Expanding the biotechnology potential of lactobacilli through comparative genomics of 213 strains and associated genera.</title>
        <authorList>
            <person name="Sun Z."/>
            <person name="Harris H.M."/>
            <person name="McCann A."/>
            <person name="Guo C."/>
            <person name="Argimon S."/>
            <person name="Zhang W."/>
            <person name="Yang X."/>
            <person name="Jeffery I.B."/>
            <person name="Cooney J.C."/>
            <person name="Kagawa T.F."/>
            <person name="Liu W."/>
            <person name="Song Y."/>
            <person name="Salvetti E."/>
            <person name="Wrobel A."/>
            <person name="Rasinkangas P."/>
            <person name="Parkhill J."/>
            <person name="Rea M.C."/>
            <person name="O'Sullivan O."/>
            <person name="Ritari J."/>
            <person name="Douillard F.P."/>
            <person name="Paul Ross R."/>
            <person name="Yang R."/>
            <person name="Briner A.E."/>
            <person name="Felis G.E."/>
            <person name="de Vos W.M."/>
            <person name="Barrangou R."/>
            <person name="Klaenhammer T.R."/>
            <person name="Caufield P.W."/>
            <person name="Cui Y."/>
            <person name="Zhang H."/>
            <person name="O'Toole P.W."/>
        </authorList>
    </citation>
    <scope>NUCLEOTIDE SEQUENCE [LARGE SCALE GENOMIC DNA]</scope>
    <source>
        <strain evidence="2 3">DSM 15814</strain>
    </source>
</reference>
<organism evidence="2 3">
    <name type="scientific">Furfurilactobacillus rossiae DSM 15814</name>
    <dbReference type="NCBI Taxonomy" id="1114972"/>
    <lineage>
        <taxon>Bacteria</taxon>
        <taxon>Bacillati</taxon>
        <taxon>Bacillota</taxon>
        <taxon>Bacilli</taxon>
        <taxon>Lactobacillales</taxon>
        <taxon>Lactobacillaceae</taxon>
        <taxon>Furfurilactobacillus</taxon>
    </lineage>
</organism>
<dbReference type="CDD" id="cd00093">
    <property type="entry name" value="HTH_XRE"/>
    <property type="match status" value="1"/>
</dbReference>
<dbReference type="PATRIC" id="fig|1114972.6.peg.2746"/>
<dbReference type="PROSITE" id="PS50943">
    <property type="entry name" value="HTH_CROC1"/>
    <property type="match status" value="1"/>
</dbReference>
<dbReference type="OrthoDB" id="2299230at2"/>
<dbReference type="SUPFAM" id="SSF47413">
    <property type="entry name" value="lambda repressor-like DNA-binding domains"/>
    <property type="match status" value="1"/>
</dbReference>
<feature type="domain" description="HTH cro/C1-type" evidence="1">
    <location>
        <begin position="6"/>
        <end position="60"/>
    </location>
</feature>
<proteinExistence type="predicted"/>
<evidence type="ECO:0000313" key="3">
    <source>
        <dbReference type="Proteomes" id="UP000051999"/>
    </source>
</evidence>
<sequence length="64" mass="7312">MPIYPLRGWLAARKISQRQMAEVLHKDVSSVNRKLNGKSDWTSSEISKLHKAYGVPVTLFIDED</sequence>
<dbReference type="Pfam" id="PF08667">
    <property type="entry name" value="BetR"/>
    <property type="match status" value="1"/>
</dbReference>
<keyword evidence="3" id="KW-1185">Reference proteome</keyword>
<dbReference type="InterPro" id="IPR010982">
    <property type="entry name" value="Lambda_DNA-bd_dom_sf"/>
</dbReference>
<dbReference type="InterPro" id="IPR013975">
    <property type="entry name" value="Tscrpt_reg_BetR_N"/>
</dbReference>
<dbReference type="GO" id="GO:0003677">
    <property type="term" value="F:DNA binding"/>
    <property type="evidence" value="ECO:0007669"/>
    <property type="project" value="InterPro"/>
</dbReference>
<dbReference type="AlphaFoldDB" id="A0A0R1RGJ8"/>
<accession>A0A0R1RGJ8</accession>
<dbReference type="eggNOG" id="ENOG5030AJ8">
    <property type="taxonomic scope" value="Bacteria"/>
</dbReference>
<comment type="caution">
    <text evidence="2">The sequence shown here is derived from an EMBL/GenBank/DDBJ whole genome shotgun (WGS) entry which is preliminary data.</text>
</comment>
<dbReference type="RefSeq" id="WP_017260873.1">
    <property type="nucleotide sequence ID" value="NZ_AUAW01000009.1"/>
</dbReference>